<accession>A0A9X1NEB9</accession>
<protein>
    <submittedName>
        <fullName evidence="1">3-keto-5-aminohexanoate cleavage protein</fullName>
    </submittedName>
</protein>
<dbReference type="InterPro" id="IPR013785">
    <property type="entry name" value="Aldolase_TIM"/>
</dbReference>
<dbReference type="PANTHER" id="PTHR37418:SF1">
    <property type="entry name" value="3-KETO-5-AMINOHEXANOATE CLEAVAGE PROTEIN"/>
    <property type="match status" value="1"/>
</dbReference>
<proteinExistence type="predicted"/>
<evidence type="ECO:0000313" key="2">
    <source>
        <dbReference type="Proteomes" id="UP001138997"/>
    </source>
</evidence>
<dbReference type="SUPFAM" id="SSF51366">
    <property type="entry name" value="Ribulose-phoshate binding barrel"/>
    <property type="match status" value="1"/>
</dbReference>
<dbReference type="RefSeq" id="WP_231442248.1">
    <property type="nucleotide sequence ID" value="NZ_JAJOMB010000007.1"/>
</dbReference>
<dbReference type="Pfam" id="PF05853">
    <property type="entry name" value="BKACE"/>
    <property type="match status" value="2"/>
</dbReference>
<dbReference type="Gene3D" id="3.20.20.70">
    <property type="entry name" value="Aldolase class I"/>
    <property type="match status" value="2"/>
</dbReference>
<comment type="caution">
    <text evidence="1">The sequence shown here is derived from an EMBL/GenBank/DDBJ whole genome shotgun (WGS) entry which is preliminary data.</text>
</comment>
<name>A0A9X1NEB9_9ACTN</name>
<dbReference type="PANTHER" id="PTHR37418">
    <property type="entry name" value="3-KETO-5-AMINOHEXANOATE CLEAVAGE ENZYME-RELATED"/>
    <property type="match status" value="1"/>
</dbReference>
<dbReference type="InterPro" id="IPR008567">
    <property type="entry name" value="BKACE"/>
</dbReference>
<dbReference type="SUPFAM" id="SSF51395">
    <property type="entry name" value="FMN-linked oxidoreductases"/>
    <property type="match status" value="1"/>
</dbReference>
<dbReference type="Proteomes" id="UP001138997">
    <property type="component" value="Unassembled WGS sequence"/>
</dbReference>
<evidence type="ECO:0000313" key="1">
    <source>
        <dbReference type="EMBL" id="MCD5312240.1"/>
    </source>
</evidence>
<gene>
    <name evidence="1" type="ORF">LR394_15135</name>
</gene>
<dbReference type="InterPro" id="IPR011060">
    <property type="entry name" value="RibuloseP-bd_barrel"/>
</dbReference>
<dbReference type="GO" id="GO:0043720">
    <property type="term" value="F:3-keto-5-aminohexanoate cleavage activity"/>
    <property type="evidence" value="ECO:0007669"/>
    <property type="project" value="InterPro"/>
</dbReference>
<dbReference type="EMBL" id="JAJOMB010000007">
    <property type="protein sequence ID" value="MCD5312240.1"/>
    <property type="molecule type" value="Genomic_DNA"/>
</dbReference>
<organism evidence="1 2">
    <name type="scientific">Kineosporia babensis</name>
    <dbReference type="NCBI Taxonomy" id="499548"/>
    <lineage>
        <taxon>Bacteria</taxon>
        <taxon>Bacillati</taxon>
        <taxon>Actinomycetota</taxon>
        <taxon>Actinomycetes</taxon>
        <taxon>Kineosporiales</taxon>
        <taxon>Kineosporiaceae</taxon>
        <taxon>Kineosporia</taxon>
    </lineage>
</organism>
<dbReference type="AlphaFoldDB" id="A0A9X1NEB9"/>
<keyword evidence="2" id="KW-1185">Reference proteome</keyword>
<sequence>MLKACLNGARTLSEHPGLPATPEQLAREARAAVEAGADALHLHPRGGDGAESLLAVDVAAAVSAVRQACPGIPLGVSTGLWITARDVEARAELVRGWVVLRPDEKPDFASVNLSEPSAVELAGILHGAGIGVEAGVWTTRDAAQLVEEPVPGMVRVLVEIIGVRPENAVAEADAILGRLGDPGVPILLHGELAACWPVLRHAATLGLSTRIGLEDTLAGPDGEPVAGNAALVRSAKALIR</sequence>
<reference evidence="1" key="1">
    <citation type="submission" date="2021-11" db="EMBL/GenBank/DDBJ databases">
        <title>Streptomyces corallinus and Kineosporia corallina sp. nov., two new coral-derived marine actinobacteria.</title>
        <authorList>
            <person name="Buangrab K."/>
            <person name="Sutthacheep M."/>
            <person name="Yeemin T."/>
            <person name="Harunari E."/>
            <person name="Igarashi Y."/>
            <person name="Sripreechasak P."/>
            <person name="Kanchanasin P."/>
            <person name="Tanasupawat S."/>
            <person name="Phongsopitanun W."/>
        </authorList>
    </citation>
    <scope>NUCLEOTIDE SEQUENCE</scope>
    <source>
        <strain evidence="1">JCM 31032</strain>
    </source>
</reference>